<organism evidence="2">
    <name type="scientific">Aerococcus viridans</name>
    <dbReference type="NCBI Taxonomy" id="1377"/>
    <lineage>
        <taxon>Bacteria</taxon>
        <taxon>Bacillati</taxon>
        <taxon>Bacillota</taxon>
        <taxon>Bacilli</taxon>
        <taxon>Lactobacillales</taxon>
        <taxon>Aerococcaceae</taxon>
        <taxon>Aerococcus</taxon>
    </lineage>
</organism>
<name>A0A8F3EMR0_9LACT</name>
<accession>A0A8F3EMR0</accession>
<dbReference type="AlphaFoldDB" id="A0A8F3EMR0"/>
<dbReference type="EMBL" id="MW364930">
    <property type="protein sequence ID" value="QWY91702.1"/>
    <property type="molecule type" value="Genomic_DNA"/>
</dbReference>
<geneLocation type="plasmid" evidence="2">
    <name>pAv-optrA</name>
</geneLocation>
<feature type="coiled-coil region" evidence="1">
    <location>
        <begin position="1"/>
        <end position="28"/>
    </location>
</feature>
<sequence>MTQEQTNIKKSFQELNRIQQQIQREKIRERKQRTRRLIQKGALAEKYFQIENLTPDETELFFKKIIQKIKSSQ</sequence>
<evidence type="ECO:0000256" key="1">
    <source>
        <dbReference type="SAM" id="Coils"/>
    </source>
</evidence>
<evidence type="ECO:0008006" key="3">
    <source>
        <dbReference type="Google" id="ProtNLM"/>
    </source>
</evidence>
<keyword evidence="1" id="KW-0175">Coiled coil</keyword>
<keyword evidence="2" id="KW-0614">Plasmid</keyword>
<evidence type="ECO:0000313" key="2">
    <source>
        <dbReference type="EMBL" id="QWY91702.1"/>
    </source>
</evidence>
<proteinExistence type="predicted"/>
<protein>
    <recommendedName>
        <fullName evidence="3">DUF3847 domain-containing protein</fullName>
    </recommendedName>
</protein>
<dbReference type="RefSeq" id="WP_218673642.1">
    <property type="nucleotide sequence ID" value="NZ_MW364930.1"/>
</dbReference>
<reference evidence="2" key="1">
    <citation type="submission" date="2020-12" db="EMBL/GenBank/DDBJ databases">
        <authorList>
            <person name="Brenciani A."/>
            <person name="Morroni G."/>
            <person name="Fioriti S."/>
            <person name="Coccitto S.N."/>
            <person name="Cinthi M."/>
            <person name="Giovanetti E."/>
        </authorList>
    </citation>
    <scope>NUCLEOTIDE SEQUENCE</scope>
    <source>
        <plasmid evidence="2">pAv-optrA</plasmid>
    </source>
</reference>